<name>A0A7G2CBF4_9TRYP</name>
<dbReference type="PANTHER" id="PTHR23061:SF12">
    <property type="entry name" value="DNA POLYMERASE ALPHA SUBUNIT B"/>
    <property type="match status" value="1"/>
</dbReference>
<dbReference type="VEuPathDB" id="TriTrypDB:ADEAN_000371800"/>
<feature type="compositionally biased region" description="Basic and acidic residues" evidence="6">
    <location>
        <begin position="204"/>
        <end position="214"/>
    </location>
</feature>
<dbReference type="Proteomes" id="UP000515908">
    <property type="component" value="Chromosome 06"/>
</dbReference>
<evidence type="ECO:0000313" key="8">
    <source>
        <dbReference type="EMBL" id="CAD2216257.1"/>
    </source>
</evidence>
<evidence type="ECO:0000256" key="4">
    <source>
        <dbReference type="ARBA" id="ARBA00022705"/>
    </source>
</evidence>
<dbReference type="Pfam" id="PF04042">
    <property type="entry name" value="DNA_pol_E_B"/>
    <property type="match status" value="1"/>
</dbReference>
<protein>
    <recommendedName>
        <fullName evidence="3">DNA polymerase alpha subunit B</fullName>
    </recommendedName>
</protein>
<dbReference type="GO" id="GO:0003677">
    <property type="term" value="F:DNA binding"/>
    <property type="evidence" value="ECO:0007669"/>
    <property type="project" value="InterPro"/>
</dbReference>
<dbReference type="AlphaFoldDB" id="A0A7G2CBF4"/>
<dbReference type="InterPro" id="IPR016722">
    <property type="entry name" value="DNA_pol_alpha_bsu"/>
</dbReference>
<keyword evidence="5" id="KW-0539">Nucleus</keyword>
<proteinExistence type="inferred from homology"/>
<feature type="region of interest" description="Disordered" evidence="6">
    <location>
        <begin position="204"/>
        <end position="228"/>
    </location>
</feature>
<sequence length="657" mass="73182">MFSIKPTYFFETETTFPHTMQVESDWKSTANLKLLVGTTHPPAKIEKSIIRPGDTSSITDLDCRSVVDFKETAYCARQDLGSPRIASILIRYYKEMLRRVNLSSVTATTVKGERKVKEEEADENDEATPSALIERANGATFRGVGILTQVSDPVVLNNQHTVPWEFYVIHDLDDDDEYRPALKAMTKDAQVDFALLNSWTANKPRSEKNMKAQEPDITNDSRNSSDEGQRLSLYSAMVEQFTGIYPGMAVGIVGDPFQRNTYGVLTGVLIRHIVQPSRPQFLWHVDRPLISTSVQRVPKALRVHFCSGPFPRRDVRGLLKAVVHQALHRGADVLIIGGPLILPFETEMDQNILPTLNLTFSELLEQFVESVERVLEDYYATRPKLAHLKVVFVPHTGDVTQVPVIPTTMYSISDTEDIRMRSNPCRLSINGIHFGICTEDVVSQMQKSMIEKWPVAEGSLRRVVEAVVQSRTYAPLFEFPMANTDLTHLEKLRLGFIPPPFDEEEEPAKNWNLVFSEEEHAAEDNTSGVKRLKRENGVVVKVESTDSVQAGEAETIPHVLFLPSSRPGFAVVSHRGVAKPGAANGNIEDECPVDDTENATGVLVVNQEIYSKRGGARFELRVAEVTIPDCELAACRGAIPSNGVSAGVLHIYKASEK</sequence>
<accession>A0A7G2CBF4</accession>
<reference evidence="8 9" key="1">
    <citation type="submission" date="2020-08" db="EMBL/GenBank/DDBJ databases">
        <authorList>
            <person name="Newling K."/>
            <person name="Davey J."/>
            <person name="Forrester S."/>
        </authorList>
    </citation>
    <scope>NUCLEOTIDE SEQUENCE [LARGE SCALE GENOMIC DNA]</scope>
    <source>
        <strain evidence="9">Crithidia deanei Carvalho (ATCC PRA-265)</strain>
    </source>
</reference>
<comment type="subcellular location">
    <subcellularLocation>
        <location evidence="1">Nucleus</location>
    </subcellularLocation>
</comment>
<organism evidence="8 9">
    <name type="scientific">Angomonas deanei</name>
    <dbReference type="NCBI Taxonomy" id="59799"/>
    <lineage>
        <taxon>Eukaryota</taxon>
        <taxon>Discoba</taxon>
        <taxon>Euglenozoa</taxon>
        <taxon>Kinetoplastea</taxon>
        <taxon>Metakinetoplastina</taxon>
        <taxon>Trypanosomatida</taxon>
        <taxon>Trypanosomatidae</taxon>
        <taxon>Strigomonadinae</taxon>
        <taxon>Angomonas</taxon>
    </lineage>
</organism>
<evidence type="ECO:0000256" key="5">
    <source>
        <dbReference type="ARBA" id="ARBA00023242"/>
    </source>
</evidence>
<evidence type="ECO:0000256" key="3">
    <source>
        <dbReference type="ARBA" id="ARBA00018596"/>
    </source>
</evidence>
<evidence type="ECO:0000313" key="9">
    <source>
        <dbReference type="Proteomes" id="UP000515908"/>
    </source>
</evidence>
<dbReference type="EMBL" id="LR877150">
    <property type="protein sequence ID" value="CAD2216257.1"/>
    <property type="molecule type" value="Genomic_DNA"/>
</dbReference>
<gene>
    <name evidence="8" type="ORF">ADEAN_000371800</name>
</gene>
<evidence type="ECO:0000256" key="1">
    <source>
        <dbReference type="ARBA" id="ARBA00004123"/>
    </source>
</evidence>
<comment type="similarity">
    <text evidence="2">Belongs to the DNA polymerase alpha subunit B family.</text>
</comment>
<dbReference type="GO" id="GO:0006270">
    <property type="term" value="P:DNA replication initiation"/>
    <property type="evidence" value="ECO:0007669"/>
    <property type="project" value="TreeGrafter"/>
</dbReference>
<dbReference type="InterPro" id="IPR007185">
    <property type="entry name" value="DNA_pol_a/d/e_bsu"/>
</dbReference>
<evidence type="ECO:0000256" key="2">
    <source>
        <dbReference type="ARBA" id="ARBA00007299"/>
    </source>
</evidence>
<evidence type="ECO:0000259" key="7">
    <source>
        <dbReference type="Pfam" id="PF04042"/>
    </source>
</evidence>
<keyword evidence="4" id="KW-0235">DNA replication</keyword>
<dbReference type="GO" id="GO:0005658">
    <property type="term" value="C:alpha DNA polymerase:primase complex"/>
    <property type="evidence" value="ECO:0007669"/>
    <property type="project" value="TreeGrafter"/>
</dbReference>
<dbReference type="PANTHER" id="PTHR23061">
    <property type="entry name" value="DNA POLYMERASE 2 ALPHA 70 KDA SUBUNIT"/>
    <property type="match status" value="1"/>
</dbReference>
<evidence type="ECO:0000256" key="6">
    <source>
        <dbReference type="SAM" id="MobiDB-lite"/>
    </source>
</evidence>
<keyword evidence="9" id="KW-1185">Reference proteome</keyword>
<dbReference type="OrthoDB" id="245242at2759"/>
<feature type="domain" description="DNA polymerase alpha/delta/epsilon subunit B" evidence="7">
    <location>
        <begin position="304"/>
        <end position="498"/>
    </location>
</feature>
<dbReference type="Gene3D" id="3.60.21.60">
    <property type="match status" value="1"/>
</dbReference>